<protein>
    <submittedName>
        <fullName evidence="1">Uncharacterized protein</fullName>
    </submittedName>
</protein>
<accession>A0A2N9L718</accession>
<proteinExistence type="predicted"/>
<dbReference type="Proteomes" id="UP000239735">
    <property type="component" value="Unassembled WGS sequence"/>
</dbReference>
<evidence type="ECO:0000313" key="2">
    <source>
        <dbReference type="Proteomes" id="UP000239735"/>
    </source>
</evidence>
<reference evidence="2" key="1">
    <citation type="submission" date="2018-02" db="EMBL/GenBank/DDBJ databases">
        <authorList>
            <person name="Hausmann B."/>
        </authorList>
    </citation>
    <scope>NUCLEOTIDE SEQUENCE [LARGE SCALE GENOMIC DNA]</scope>
    <source>
        <strain evidence="2">Peat soil MAG SbA5</strain>
    </source>
</reference>
<gene>
    <name evidence="1" type="ORF">SBA5_20016</name>
</gene>
<name>A0A2N9L718_9BACT</name>
<organism evidence="1 2">
    <name type="scientific">Candidatus Sulfuritelmatomonas gaucii</name>
    <dbReference type="NCBI Taxonomy" id="2043161"/>
    <lineage>
        <taxon>Bacteria</taxon>
        <taxon>Pseudomonadati</taxon>
        <taxon>Acidobacteriota</taxon>
        <taxon>Terriglobia</taxon>
        <taxon>Terriglobales</taxon>
        <taxon>Acidobacteriaceae</taxon>
        <taxon>Candidatus Sulfuritelmatomonas</taxon>
    </lineage>
</organism>
<dbReference type="EMBL" id="OKRB01000075">
    <property type="protein sequence ID" value="SPE19069.1"/>
    <property type="molecule type" value="Genomic_DNA"/>
</dbReference>
<sequence length="66" mass="7683">MPIVRQMAHYRNVLLTSHLRRYSSYLRGTAVAMQFRRGVVTRNRSSVRIMGLDAACVLWGSWTTKR</sequence>
<evidence type="ECO:0000313" key="1">
    <source>
        <dbReference type="EMBL" id="SPE19069.1"/>
    </source>
</evidence>
<dbReference type="AlphaFoldDB" id="A0A2N9L718"/>